<dbReference type="GO" id="GO:0010181">
    <property type="term" value="F:FMN binding"/>
    <property type="evidence" value="ECO:0007669"/>
    <property type="project" value="UniProtKB-UniRule"/>
</dbReference>
<dbReference type="OrthoDB" id="9764501at2"/>
<dbReference type="InterPro" id="IPR032887">
    <property type="entry name" value="DusB"/>
</dbReference>
<dbReference type="Gene3D" id="3.20.20.70">
    <property type="entry name" value="Aldolase class I"/>
    <property type="match status" value="1"/>
</dbReference>
<comment type="similarity">
    <text evidence="13">Belongs to the dus family.</text>
</comment>
<dbReference type="Gene3D" id="1.10.1200.80">
    <property type="entry name" value="Putative flavin oxidoreducatase, domain 2"/>
    <property type="match status" value="1"/>
</dbReference>
<dbReference type="RefSeq" id="WP_092569435.1">
    <property type="nucleotide sequence ID" value="NZ_BMXH01000003.1"/>
</dbReference>
<evidence type="ECO:0000256" key="13">
    <source>
        <dbReference type="PIRNR" id="PIRNR006621"/>
    </source>
</evidence>
<dbReference type="EC" id="1.3.1.-" evidence="12"/>
<dbReference type="GO" id="GO:0000049">
    <property type="term" value="F:tRNA binding"/>
    <property type="evidence" value="ECO:0007669"/>
    <property type="project" value="UniProtKB-UniRule"/>
</dbReference>
<evidence type="ECO:0000313" key="18">
    <source>
        <dbReference type="Proteomes" id="UP000198500"/>
    </source>
</evidence>
<dbReference type="InterPro" id="IPR018517">
    <property type="entry name" value="tRNA_hU_synthase_CS"/>
</dbReference>
<organism evidence="17 18">
    <name type="scientific">Aidingimonas halophila</name>
    <dbReference type="NCBI Taxonomy" id="574349"/>
    <lineage>
        <taxon>Bacteria</taxon>
        <taxon>Pseudomonadati</taxon>
        <taxon>Pseudomonadota</taxon>
        <taxon>Gammaproteobacteria</taxon>
        <taxon>Oceanospirillales</taxon>
        <taxon>Halomonadaceae</taxon>
        <taxon>Aidingimonas</taxon>
    </lineage>
</organism>
<dbReference type="PIRSF" id="PIRSF006621">
    <property type="entry name" value="Dus"/>
    <property type="match status" value="1"/>
</dbReference>
<dbReference type="PANTHER" id="PTHR45846">
    <property type="entry name" value="TRNA-DIHYDROURIDINE(47) SYNTHASE [NAD(P)(+)]-LIKE"/>
    <property type="match status" value="1"/>
</dbReference>
<keyword evidence="5 12" id="KW-0288">FMN</keyword>
<keyword evidence="15" id="KW-0547">Nucleotide-binding</keyword>
<protein>
    <recommendedName>
        <fullName evidence="12">tRNA-dihydrouridine synthase B</fullName>
        <ecNumber evidence="12">1.3.1.-</ecNumber>
    </recommendedName>
</protein>
<keyword evidence="4 12" id="KW-0285">Flavoprotein</keyword>
<evidence type="ECO:0000256" key="5">
    <source>
        <dbReference type="ARBA" id="ARBA00022643"/>
    </source>
</evidence>
<keyword evidence="7 12" id="KW-0521">NADP</keyword>
<dbReference type="PROSITE" id="PS01136">
    <property type="entry name" value="UPF0034"/>
    <property type="match status" value="1"/>
</dbReference>
<evidence type="ECO:0000256" key="9">
    <source>
        <dbReference type="ARBA" id="ARBA00023002"/>
    </source>
</evidence>
<evidence type="ECO:0000256" key="12">
    <source>
        <dbReference type="HAMAP-Rule" id="MF_02042"/>
    </source>
</evidence>
<evidence type="ECO:0000256" key="6">
    <source>
        <dbReference type="ARBA" id="ARBA00022694"/>
    </source>
</evidence>
<feature type="domain" description="DUS-like FMN-binding" evidence="16">
    <location>
        <begin position="22"/>
        <end position="310"/>
    </location>
</feature>
<dbReference type="InterPro" id="IPR001269">
    <property type="entry name" value="DUS_fam"/>
</dbReference>
<gene>
    <name evidence="12" type="primary">dusB</name>
    <name evidence="17" type="ORF">SAMN05443545_10545</name>
</gene>
<accession>A0A1H3AVX0</accession>
<evidence type="ECO:0000256" key="2">
    <source>
        <dbReference type="ARBA" id="ARBA00002790"/>
    </source>
</evidence>
<reference evidence="17 18" key="1">
    <citation type="submission" date="2016-10" db="EMBL/GenBank/DDBJ databases">
        <authorList>
            <person name="de Groot N.N."/>
        </authorList>
    </citation>
    <scope>NUCLEOTIDE SEQUENCE [LARGE SCALE GENOMIC DNA]</scope>
    <source>
        <strain evidence="17 18">DSM 19219</strain>
    </source>
</reference>
<evidence type="ECO:0000256" key="1">
    <source>
        <dbReference type="ARBA" id="ARBA00001917"/>
    </source>
</evidence>
<dbReference type="NCBIfam" id="TIGR00737">
    <property type="entry name" value="nifR3_yhdG"/>
    <property type="match status" value="1"/>
</dbReference>
<evidence type="ECO:0000259" key="16">
    <source>
        <dbReference type="Pfam" id="PF01207"/>
    </source>
</evidence>
<proteinExistence type="inferred from homology"/>
<comment type="cofactor">
    <cofactor evidence="1 12 13 15">
        <name>FMN</name>
        <dbReference type="ChEBI" id="CHEBI:58210"/>
    </cofactor>
</comment>
<dbReference type="AlphaFoldDB" id="A0A1H3AVX0"/>
<feature type="binding site" evidence="12 15">
    <location>
        <begin position="233"/>
        <end position="234"/>
    </location>
    <ligand>
        <name>FMN</name>
        <dbReference type="ChEBI" id="CHEBI:58210"/>
    </ligand>
</feature>
<comment type="function">
    <text evidence="2 12 13">Catalyzes the synthesis of 5,6-dihydrouridine (D), a modified base found in the D-loop of most tRNAs, via the reduction of the C5-C6 double bond in target uridines.</text>
</comment>
<keyword evidence="9 12" id="KW-0560">Oxidoreductase</keyword>
<dbReference type="InterPro" id="IPR035587">
    <property type="entry name" value="DUS-like_FMN-bd"/>
</dbReference>
<feature type="binding site" evidence="12 15">
    <location>
        <position position="79"/>
    </location>
    <ligand>
        <name>FMN</name>
        <dbReference type="ChEBI" id="CHEBI:58210"/>
    </ligand>
</feature>
<name>A0A1H3AVX0_9GAMM</name>
<dbReference type="EMBL" id="FNNI01000005">
    <property type="protein sequence ID" value="SDX33793.1"/>
    <property type="molecule type" value="Genomic_DNA"/>
</dbReference>
<dbReference type="GO" id="GO:0050660">
    <property type="term" value="F:flavin adenine dinucleotide binding"/>
    <property type="evidence" value="ECO:0007669"/>
    <property type="project" value="InterPro"/>
</dbReference>
<comment type="catalytic activity">
    <reaction evidence="11 12">
        <text>a 5,6-dihydrouridine in tRNA + NAD(+) = a uridine in tRNA + NADH + H(+)</text>
        <dbReference type="Rhea" id="RHEA:54452"/>
        <dbReference type="Rhea" id="RHEA-COMP:13339"/>
        <dbReference type="Rhea" id="RHEA-COMP:13887"/>
        <dbReference type="ChEBI" id="CHEBI:15378"/>
        <dbReference type="ChEBI" id="CHEBI:57540"/>
        <dbReference type="ChEBI" id="CHEBI:57945"/>
        <dbReference type="ChEBI" id="CHEBI:65315"/>
        <dbReference type="ChEBI" id="CHEBI:74443"/>
    </reaction>
</comment>
<evidence type="ECO:0000256" key="3">
    <source>
        <dbReference type="ARBA" id="ARBA00022555"/>
    </source>
</evidence>
<feature type="binding site" evidence="12 15">
    <location>
        <position position="148"/>
    </location>
    <ligand>
        <name>FMN</name>
        <dbReference type="ChEBI" id="CHEBI:58210"/>
    </ligand>
</feature>
<dbReference type="InterPro" id="IPR004652">
    <property type="entry name" value="DusB-like"/>
</dbReference>
<dbReference type="Pfam" id="PF01207">
    <property type="entry name" value="Dus"/>
    <property type="match status" value="1"/>
</dbReference>
<comment type="catalytic activity">
    <reaction evidence="10 12">
        <text>a 5,6-dihydrouridine in tRNA + NADP(+) = a uridine in tRNA + NADPH + H(+)</text>
        <dbReference type="Rhea" id="RHEA:23624"/>
        <dbReference type="Rhea" id="RHEA-COMP:13339"/>
        <dbReference type="Rhea" id="RHEA-COMP:13887"/>
        <dbReference type="ChEBI" id="CHEBI:15378"/>
        <dbReference type="ChEBI" id="CHEBI:57783"/>
        <dbReference type="ChEBI" id="CHEBI:58349"/>
        <dbReference type="ChEBI" id="CHEBI:65315"/>
        <dbReference type="ChEBI" id="CHEBI:74443"/>
    </reaction>
</comment>
<feature type="binding site" evidence="15">
    <location>
        <position position="178"/>
    </location>
    <ligand>
        <name>FMN</name>
        <dbReference type="ChEBI" id="CHEBI:58210"/>
    </ligand>
</feature>
<keyword evidence="8 12" id="KW-0694">RNA-binding</keyword>
<dbReference type="CDD" id="cd02801">
    <property type="entry name" value="DUS_like_FMN"/>
    <property type="match status" value="1"/>
</dbReference>
<keyword evidence="18" id="KW-1185">Reference proteome</keyword>
<evidence type="ECO:0000256" key="10">
    <source>
        <dbReference type="ARBA" id="ARBA00048205"/>
    </source>
</evidence>
<evidence type="ECO:0000313" key="17">
    <source>
        <dbReference type="EMBL" id="SDX33793.1"/>
    </source>
</evidence>
<evidence type="ECO:0000256" key="11">
    <source>
        <dbReference type="ARBA" id="ARBA00048802"/>
    </source>
</evidence>
<evidence type="ECO:0000256" key="15">
    <source>
        <dbReference type="PIRSR" id="PIRSR006621-2"/>
    </source>
</evidence>
<feature type="active site" description="Proton donor" evidence="12 14">
    <location>
        <position position="109"/>
    </location>
</feature>
<evidence type="ECO:0000256" key="7">
    <source>
        <dbReference type="ARBA" id="ARBA00022857"/>
    </source>
</evidence>
<keyword evidence="3 12" id="KW-0820">tRNA-binding</keyword>
<evidence type="ECO:0000256" key="8">
    <source>
        <dbReference type="ARBA" id="ARBA00022884"/>
    </source>
</evidence>
<keyword evidence="6 12" id="KW-0819">tRNA processing</keyword>
<dbReference type="InterPro" id="IPR013785">
    <property type="entry name" value="Aldolase_TIM"/>
</dbReference>
<dbReference type="STRING" id="574349.SAMN05443545_10545"/>
<evidence type="ECO:0000256" key="4">
    <source>
        <dbReference type="ARBA" id="ARBA00022630"/>
    </source>
</evidence>
<evidence type="ECO:0000256" key="14">
    <source>
        <dbReference type="PIRSR" id="PIRSR006621-1"/>
    </source>
</evidence>
<dbReference type="SUPFAM" id="SSF51395">
    <property type="entry name" value="FMN-linked oxidoreductases"/>
    <property type="match status" value="1"/>
</dbReference>
<dbReference type="Proteomes" id="UP000198500">
    <property type="component" value="Unassembled WGS sequence"/>
</dbReference>
<dbReference type="InterPro" id="IPR024036">
    <property type="entry name" value="tRNA-dHydroUridine_Synthase_C"/>
</dbReference>
<dbReference type="PANTHER" id="PTHR45846:SF1">
    <property type="entry name" value="TRNA-DIHYDROURIDINE(47) SYNTHASE [NAD(P)(+)]-LIKE"/>
    <property type="match status" value="1"/>
</dbReference>
<dbReference type="HAMAP" id="MF_02042">
    <property type="entry name" value="DusB_subfam"/>
    <property type="match status" value="1"/>
</dbReference>
<comment type="similarity">
    <text evidence="12">Belongs to the Dus family. DusB subfamily.</text>
</comment>
<feature type="binding site" evidence="12 15">
    <location>
        <begin position="25"/>
        <end position="27"/>
    </location>
    <ligand>
        <name>FMN</name>
        <dbReference type="ChEBI" id="CHEBI:58210"/>
    </ligand>
</feature>
<sequence>MLVDSQTAMPAIGQHRLTNRVILAPMAGVTDRPFRQLCRRLGAGLVVSEMVTSDPSLWHTRKSRLRLDHHGEPGPRSVQIAGGDADMLARAAQLNVEHGAEIVDINMGCPAKKVCNKAAGSALLRDERLVAQILERVVAAVDVPVTLKIRTGWCANSRNGERIAKMAESSGIQALAVHGRTREQRYQGDAEYDTIAAIKSQVNIPVFANGDIDSPAKARDVLDYTGADAVMIGRGAQGNPWIFAQINYFLRHGHSAVPPSAAECRQVMHHHLAGLHEFYGDTMGMRIARKHLGWYLDKHYPATDRSKSDVDAKALKKAFNALESTAQQYRFVDELFHHDVVHSGQRMALDGISAA</sequence>
<dbReference type="GO" id="GO:0017150">
    <property type="term" value="F:tRNA dihydrouridine synthase activity"/>
    <property type="evidence" value="ECO:0007669"/>
    <property type="project" value="UniProtKB-UniRule"/>
</dbReference>
<feature type="binding site" evidence="12">
    <location>
        <begin position="209"/>
        <end position="211"/>
    </location>
    <ligand>
        <name>FMN</name>
        <dbReference type="ChEBI" id="CHEBI:58210"/>
    </ligand>
</feature>